<dbReference type="AlphaFoldDB" id="A0AAV5F5L7"/>
<evidence type="ECO:0000313" key="1">
    <source>
        <dbReference type="EMBL" id="GJN29665.1"/>
    </source>
</evidence>
<comment type="caution">
    <text evidence="1">The sequence shown here is derived from an EMBL/GenBank/DDBJ whole genome shotgun (WGS) entry which is preliminary data.</text>
</comment>
<name>A0AAV5F5L7_ELECO</name>
<protein>
    <submittedName>
        <fullName evidence="1">Uncharacterized protein</fullName>
    </submittedName>
</protein>
<evidence type="ECO:0000313" key="2">
    <source>
        <dbReference type="Proteomes" id="UP001054889"/>
    </source>
</evidence>
<reference evidence="1" key="1">
    <citation type="journal article" date="2018" name="DNA Res.">
        <title>Multiple hybrid de novo genome assembly of finger millet, an orphan allotetraploid crop.</title>
        <authorList>
            <person name="Hatakeyama M."/>
            <person name="Aluri S."/>
            <person name="Balachadran M.T."/>
            <person name="Sivarajan S.R."/>
            <person name="Patrignani A."/>
            <person name="Gruter S."/>
            <person name="Poveda L."/>
            <person name="Shimizu-Inatsugi R."/>
            <person name="Baeten J."/>
            <person name="Francoijs K.J."/>
            <person name="Nataraja K.N."/>
            <person name="Reddy Y.A.N."/>
            <person name="Phadnis S."/>
            <person name="Ravikumar R.L."/>
            <person name="Schlapbach R."/>
            <person name="Sreeman S.M."/>
            <person name="Shimizu K.K."/>
        </authorList>
    </citation>
    <scope>NUCLEOTIDE SEQUENCE</scope>
</reference>
<organism evidence="1 2">
    <name type="scientific">Eleusine coracana subsp. coracana</name>
    <dbReference type="NCBI Taxonomy" id="191504"/>
    <lineage>
        <taxon>Eukaryota</taxon>
        <taxon>Viridiplantae</taxon>
        <taxon>Streptophyta</taxon>
        <taxon>Embryophyta</taxon>
        <taxon>Tracheophyta</taxon>
        <taxon>Spermatophyta</taxon>
        <taxon>Magnoliopsida</taxon>
        <taxon>Liliopsida</taxon>
        <taxon>Poales</taxon>
        <taxon>Poaceae</taxon>
        <taxon>PACMAD clade</taxon>
        <taxon>Chloridoideae</taxon>
        <taxon>Cynodonteae</taxon>
        <taxon>Eleusininae</taxon>
        <taxon>Eleusine</taxon>
    </lineage>
</organism>
<sequence>MCQAGSWPAAAGLESPTFDPLAGADGGWLEAFVGLSKESWISGGASPPAWSLYMSLFARELVLLLLLGAGEEGAVQKIARALEQAFHIVHHQVAILLPLLRTDGRAQASEPGAVVAHASELPGICSLICTKTNPVLA</sequence>
<reference evidence="1" key="2">
    <citation type="submission" date="2021-12" db="EMBL/GenBank/DDBJ databases">
        <title>Resequencing data analysis of finger millet.</title>
        <authorList>
            <person name="Hatakeyama M."/>
            <person name="Aluri S."/>
            <person name="Balachadran M.T."/>
            <person name="Sivarajan S.R."/>
            <person name="Poveda L."/>
            <person name="Shimizu-Inatsugi R."/>
            <person name="Schlapbach R."/>
            <person name="Sreeman S.M."/>
            <person name="Shimizu K.K."/>
        </authorList>
    </citation>
    <scope>NUCLEOTIDE SEQUENCE</scope>
</reference>
<dbReference type="EMBL" id="BQKI01000081">
    <property type="protein sequence ID" value="GJN29665.1"/>
    <property type="molecule type" value="Genomic_DNA"/>
</dbReference>
<keyword evidence="2" id="KW-1185">Reference proteome</keyword>
<dbReference type="Proteomes" id="UP001054889">
    <property type="component" value="Unassembled WGS sequence"/>
</dbReference>
<accession>A0AAV5F5L7</accession>
<gene>
    <name evidence="1" type="primary">gb17914</name>
    <name evidence="1" type="ORF">PR202_gb17914</name>
</gene>
<proteinExistence type="predicted"/>